<dbReference type="InterPro" id="IPR001518">
    <property type="entry name" value="Arginosuc_synth"/>
</dbReference>
<dbReference type="Proteomes" id="UP000683000">
    <property type="component" value="Unassembled WGS sequence"/>
</dbReference>
<dbReference type="EC" id="6.3.4.5" evidence="3"/>
<evidence type="ECO:0000256" key="6">
    <source>
        <dbReference type="ARBA" id="ARBA00022598"/>
    </source>
</evidence>
<dbReference type="OrthoDB" id="1688907at2759"/>
<dbReference type="GO" id="GO:0006526">
    <property type="term" value="P:L-arginine biosynthetic process"/>
    <property type="evidence" value="ECO:0007669"/>
    <property type="project" value="UniProtKB-UniPathway"/>
</dbReference>
<sequence length="479" mass="52846">MKSVSLQPGSVLLIPSIPKLGLASSLPPLVLSNMTTKSGRVLLAYSGGLDTSCILAWLVEQGYEVYAFMADIGQEEDFEAAEKKALTSGAKKFFREDMTREFVTELIYPAVQANCIYENVYLLGTSLARPVIARGMIAVAERESCDYVSHGCTGKGNDQVRFELAFYGLKPDIKVIAPWRLPGPSAPACNRVCPHALTLVITEFYNRFPGRQALLAYAAEKQIPVQQTAAKPWSTDENLFHISYEAGILEDPNTTPPADMWKLTQSIESAPSEPDRIAIEFKTGLPVKVTVANTDKTYTDAVDIFLELNALARKHGIGRIDIVENRFIGVKSRGCYESPGATILRVAHMDLEGLTLDRNVRALRDQFLTIELGRVLYNGHFFTPEREFLTSALPASQRTVNGVVRLKLLKGNVVVEGRYSDEGLYDEHQSSMDELGGFEPTDTTGFIQIESIRIKKWAQANARKGQAGVEAKDVYGARV</sequence>
<dbReference type="InterPro" id="IPR048267">
    <property type="entry name" value="Arginosuc_syn_N"/>
</dbReference>
<evidence type="ECO:0000256" key="10">
    <source>
        <dbReference type="ARBA" id="ARBA00029916"/>
    </source>
</evidence>
<dbReference type="NCBIfam" id="TIGR00032">
    <property type="entry name" value="argG"/>
    <property type="match status" value="1"/>
</dbReference>
<keyword evidence="9" id="KW-0067">ATP-binding</keyword>
<accession>A0A8I2YJI1</accession>
<dbReference type="InterPro" id="IPR014729">
    <property type="entry name" value="Rossmann-like_a/b/a_fold"/>
</dbReference>
<evidence type="ECO:0000259" key="12">
    <source>
        <dbReference type="Pfam" id="PF00764"/>
    </source>
</evidence>
<dbReference type="AlphaFoldDB" id="A0A8I2YJI1"/>
<dbReference type="FunFam" id="3.40.50.620:FF:000019">
    <property type="entry name" value="Argininosuccinate synthase"/>
    <property type="match status" value="1"/>
</dbReference>
<evidence type="ECO:0000256" key="5">
    <source>
        <dbReference type="ARBA" id="ARBA00022571"/>
    </source>
</evidence>
<feature type="domain" description="Arginosuccinate synthase-like N-terminal" evidence="12">
    <location>
        <begin position="40"/>
        <end position="224"/>
    </location>
</feature>
<dbReference type="EMBL" id="JAGFBS010000022">
    <property type="protein sequence ID" value="KAG6373504.1"/>
    <property type="molecule type" value="Genomic_DNA"/>
</dbReference>
<comment type="subunit">
    <text evidence="2">Homotetramer.</text>
</comment>
<keyword evidence="7" id="KW-0028">Amino-acid biosynthesis</keyword>
<keyword evidence="6" id="KW-0436">Ligase</keyword>
<dbReference type="FunFam" id="3.90.1260.10:FF:000003">
    <property type="entry name" value="Argininosuccinate synthase"/>
    <property type="match status" value="1"/>
</dbReference>
<dbReference type="GO" id="GO:0004055">
    <property type="term" value="F:argininosuccinate synthase activity"/>
    <property type="evidence" value="ECO:0007669"/>
    <property type="project" value="UniProtKB-EC"/>
</dbReference>
<dbReference type="Gene3D" id="3.90.1260.10">
    <property type="entry name" value="Argininosuccinate synthetase, chain A, domain 2"/>
    <property type="match status" value="1"/>
</dbReference>
<evidence type="ECO:0000259" key="13">
    <source>
        <dbReference type="Pfam" id="PF20979"/>
    </source>
</evidence>
<dbReference type="PANTHER" id="PTHR11587:SF2">
    <property type="entry name" value="ARGININOSUCCINATE SYNTHASE"/>
    <property type="match status" value="1"/>
</dbReference>
<dbReference type="InterPro" id="IPR023434">
    <property type="entry name" value="Arginosuc_synth_type_1_subfam"/>
</dbReference>
<evidence type="ECO:0000313" key="14">
    <source>
        <dbReference type="EMBL" id="KAG6373504.1"/>
    </source>
</evidence>
<dbReference type="InterPro" id="IPR024074">
    <property type="entry name" value="AS_cat/multimer_dom_body"/>
</dbReference>
<keyword evidence="8" id="KW-0547">Nucleotide-binding</keyword>
<dbReference type="GO" id="GO:0005737">
    <property type="term" value="C:cytoplasm"/>
    <property type="evidence" value="ECO:0007669"/>
    <property type="project" value="TreeGrafter"/>
</dbReference>
<keyword evidence="5" id="KW-0055">Arginine biosynthesis</keyword>
<keyword evidence="15" id="KW-1185">Reference proteome</keyword>
<evidence type="ECO:0000256" key="3">
    <source>
        <dbReference type="ARBA" id="ARBA00012286"/>
    </source>
</evidence>
<proteinExistence type="inferred from homology"/>
<feature type="domain" description="Arginosuccinate synthase C-terminal" evidence="13">
    <location>
        <begin position="233"/>
        <end position="456"/>
    </location>
</feature>
<dbReference type="GO" id="GO:0005524">
    <property type="term" value="F:ATP binding"/>
    <property type="evidence" value="ECO:0007669"/>
    <property type="project" value="UniProtKB-KW"/>
</dbReference>
<evidence type="ECO:0000256" key="1">
    <source>
        <dbReference type="ARBA" id="ARBA00004967"/>
    </source>
</evidence>
<evidence type="ECO:0000256" key="9">
    <source>
        <dbReference type="ARBA" id="ARBA00022840"/>
    </source>
</evidence>
<dbReference type="Gene3D" id="3.40.50.620">
    <property type="entry name" value="HUPs"/>
    <property type="match status" value="1"/>
</dbReference>
<dbReference type="PROSITE" id="PS00565">
    <property type="entry name" value="ARGININOSUCCIN_SYN_2"/>
    <property type="match status" value="1"/>
</dbReference>
<evidence type="ECO:0000256" key="11">
    <source>
        <dbReference type="ARBA" id="ARBA00060987"/>
    </source>
</evidence>
<dbReference type="SUPFAM" id="SSF69864">
    <property type="entry name" value="Argininosuccinate synthetase, C-terminal domain"/>
    <property type="match status" value="1"/>
</dbReference>
<dbReference type="InterPro" id="IPR048268">
    <property type="entry name" value="Arginosuc_syn_C"/>
</dbReference>
<gene>
    <name evidence="14" type="ORF">JVT61DRAFT_6662</name>
</gene>
<dbReference type="SUPFAM" id="SSF52402">
    <property type="entry name" value="Adenine nucleotide alpha hydrolases-like"/>
    <property type="match status" value="1"/>
</dbReference>
<dbReference type="GO" id="GO:0000050">
    <property type="term" value="P:urea cycle"/>
    <property type="evidence" value="ECO:0007669"/>
    <property type="project" value="TreeGrafter"/>
</dbReference>
<comment type="similarity">
    <text evidence="11">Belongs to the argininosuccinate synthase family. Type 1 subfamily.</text>
</comment>
<dbReference type="PANTHER" id="PTHR11587">
    <property type="entry name" value="ARGININOSUCCINATE SYNTHASE"/>
    <property type="match status" value="1"/>
</dbReference>
<name>A0A8I2YJI1_9AGAM</name>
<dbReference type="Pfam" id="PF20979">
    <property type="entry name" value="Arginosuc_syn_C"/>
    <property type="match status" value="1"/>
</dbReference>
<dbReference type="HAMAP" id="MF_00005">
    <property type="entry name" value="Arg_succ_synth_type1"/>
    <property type="match status" value="1"/>
</dbReference>
<dbReference type="InterPro" id="IPR018223">
    <property type="entry name" value="Arginosuc_synth_CS"/>
</dbReference>
<evidence type="ECO:0000313" key="15">
    <source>
        <dbReference type="Proteomes" id="UP000683000"/>
    </source>
</evidence>
<organism evidence="14 15">
    <name type="scientific">Boletus reticuloceps</name>
    <dbReference type="NCBI Taxonomy" id="495285"/>
    <lineage>
        <taxon>Eukaryota</taxon>
        <taxon>Fungi</taxon>
        <taxon>Dikarya</taxon>
        <taxon>Basidiomycota</taxon>
        <taxon>Agaricomycotina</taxon>
        <taxon>Agaricomycetes</taxon>
        <taxon>Agaricomycetidae</taxon>
        <taxon>Boletales</taxon>
        <taxon>Boletineae</taxon>
        <taxon>Boletaceae</taxon>
        <taxon>Boletoideae</taxon>
        <taxon>Boletus</taxon>
    </lineage>
</organism>
<evidence type="ECO:0000256" key="8">
    <source>
        <dbReference type="ARBA" id="ARBA00022741"/>
    </source>
</evidence>
<evidence type="ECO:0000256" key="4">
    <source>
        <dbReference type="ARBA" id="ARBA00014810"/>
    </source>
</evidence>
<protein>
    <recommendedName>
        <fullName evidence="4">Argininosuccinate synthase</fullName>
        <ecNumber evidence="3">6.3.4.5</ecNumber>
    </recommendedName>
    <alternativeName>
        <fullName evidence="10">Citrulline--aspartate ligase</fullName>
    </alternativeName>
</protein>
<evidence type="ECO:0000256" key="7">
    <source>
        <dbReference type="ARBA" id="ARBA00022605"/>
    </source>
</evidence>
<dbReference type="UniPathway" id="UPA00068">
    <property type="reaction ID" value="UER00113"/>
</dbReference>
<dbReference type="GO" id="GO:0000053">
    <property type="term" value="P:argininosuccinate metabolic process"/>
    <property type="evidence" value="ECO:0007669"/>
    <property type="project" value="TreeGrafter"/>
</dbReference>
<comment type="caution">
    <text evidence="14">The sequence shown here is derived from an EMBL/GenBank/DDBJ whole genome shotgun (WGS) entry which is preliminary data.</text>
</comment>
<reference evidence="14" key="1">
    <citation type="submission" date="2021-03" db="EMBL/GenBank/DDBJ databases">
        <title>Evolutionary innovations through gain and loss of genes in the ectomycorrhizal Boletales.</title>
        <authorList>
            <person name="Wu G."/>
            <person name="Miyauchi S."/>
            <person name="Morin E."/>
            <person name="Yang Z.-L."/>
            <person name="Xu J."/>
            <person name="Martin F.M."/>
        </authorList>
    </citation>
    <scope>NUCLEOTIDE SEQUENCE</scope>
    <source>
        <strain evidence="14">BR01</strain>
    </source>
</reference>
<comment type="pathway">
    <text evidence="1">Amino-acid biosynthesis; L-arginine biosynthesis; L-arginine from L-ornithine and carbamoyl phosphate: step 2/3.</text>
</comment>
<dbReference type="PROSITE" id="PS00564">
    <property type="entry name" value="ARGININOSUCCIN_SYN_1"/>
    <property type="match status" value="1"/>
</dbReference>
<dbReference type="CDD" id="cd01999">
    <property type="entry name" value="ASS"/>
    <property type="match status" value="1"/>
</dbReference>
<dbReference type="Pfam" id="PF00764">
    <property type="entry name" value="Arginosuc_synth"/>
    <property type="match status" value="1"/>
</dbReference>
<evidence type="ECO:0000256" key="2">
    <source>
        <dbReference type="ARBA" id="ARBA00011881"/>
    </source>
</evidence>